<dbReference type="PANTHER" id="PTHR14614">
    <property type="entry name" value="HEPATOCELLULAR CARCINOMA-ASSOCIATED ANTIGEN"/>
    <property type="match status" value="1"/>
</dbReference>
<dbReference type="SUPFAM" id="SSF53335">
    <property type="entry name" value="S-adenosyl-L-methionine-dependent methyltransferases"/>
    <property type="match status" value="1"/>
</dbReference>
<gene>
    <name evidence="1" type="ORF">TrST_g2218</name>
</gene>
<accession>A0A9W7DSC2</accession>
<protein>
    <submittedName>
        <fullName evidence="1">Uncharacterized protein</fullName>
    </submittedName>
</protein>
<dbReference type="Proteomes" id="UP001165085">
    <property type="component" value="Unassembled WGS sequence"/>
</dbReference>
<organism evidence="1 2">
    <name type="scientific">Triparma strigata</name>
    <dbReference type="NCBI Taxonomy" id="1606541"/>
    <lineage>
        <taxon>Eukaryota</taxon>
        <taxon>Sar</taxon>
        <taxon>Stramenopiles</taxon>
        <taxon>Ochrophyta</taxon>
        <taxon>Bolidophyceae</taxon>
        <taxon>Parmales</taxon>
        <taxon>Triparmaceae</taxon>
        <taxon>Triparma</taxon>
    </lineage>
</organism>
<name>A0A9W7DSC2_9STRA</name>
<dbReference type="Gene3D" id="3.40.50.150">
    <property type="entry name" value="Vaccinia Virus protein VP39"/>
    <property type="match status" value="1"/>
</dbReference>
<reference evidence="2" key="1">
    <citation type="journal article" date="2023" name="Commun. Biol.">
        <title>Genome analysis of Parmales, the sister group of diatoms, reveals the evolutionary specialization of diatoms from phago-mixotrophs to photoautotrophs.</title>
        <authorList>
            <person name="Ban H."/>
            <person name="Sato S."/>
            <person name="Yoshikawa S."/>
            <person name="Yamada K."/>
            <person name="Nakamura Y."/>
            <person name="Ichinomiya M."/>
            <person name="Sato N."/>
            <person name="Blanc-Mathieu R."/>
            <person name="Endo H."/>
            <person name="Kuwata A."/>
            <person name="Ogata H."/>
        </authorList>
    </citation>
    <scope>NUCLEOTIDE SEQUENCE [LARGE SCALE GENOMIC DNA]</scope>
    <source>
        <strain evidence="2">NIES 3701</strain>
    </source>
</reference>
<dbReference type="Pfam" id="PF10294">
    <property type="entry name" value="Methyltransf_16"/>
    <property type="match status" value="1"/>
</dbReference>
<comment type="caution">
    <text evidence="1">The sequence shown here is derived from an EMBL/GenBank/DDBJ whole genome shotgun (WGS) entry which is preliminary data.</text>
</comment>
<dbReference type="InterPro" id="IPR029063">
    <property type="entry name" value="SAM-dependent_MTases_sf"/>
</dbReference>
<evidence type="ECO:0000313" key="1">
    <source>
        <dbReference type="EMBL" id="GMH54469.1"/>
    </source>
</evidence>
<dbReference type="InterPro" id="IPR019410">
    <property type="entry name" value="Methyltransf_16"/>
</dbReference>
<proteinExistence type="predicted"/>
<dbReference type="OrthoDB" id="202566at2759"/>
<dbReference type="AlphaFoldDB" id="A0A9W7DSC2"/>
<keyword evidence="2" id="KW-1185">Reference proteome</keyword>
<sequence length="296" mass="32352">MSSFIDSPHDGIELSSYSPPTGPSIKLQLLPLLSACGNKDATGASKNTGLSIWFGAKNLINVLPELLLDYNSDYNKEVGGPGDNRTNRILELGAGTGLTGIWLLHHLSLSSSPFHLTLTDGVDEVLPLLSSNLLLNSPPPSSYSVSNLLWGATLPQTYDFIYGADLIYERVDTTKVRQLASTVRSGLTVEIWESPPSPLNIVDSSTLLDGEEGCLPPCLLEPFKVGRLPFFILAFTRRSFPFPSLIRIFAEEGLKCKGLVEDGTYDIFENETDGLTDMWRDCVVGFEPIMSVPERL</sequence>
<evidence type="ECO:0000313" key="2">
    <source>
        <dbReference type="Proteomes" id="UP001165085"/>
    </source>
</evidence>
<dbReference type="EMBL" id="BRXY01000027">
    <property type="protein sequence ID" value="GMH54469.1"/>
    <property type="molecule type" value="Genomic_DNA"/>
</dbReference>